<evidence type="ECO:0000256" key="1">
    <source>
        <dbReference type="SAM" id="Phobius"/>
    </source>
</evidence>
<keyword evidence="1" id="KW-1133">Transmembrane helix</keyword>
<feature type="transmembrane region" description="Helical" evidence="1">
    <location>
        <begin position="54"/>
        <end position="81"/>
    </location>
</feature>
<dbReference type="RefSeq" id="WP_307862212.1">
    <property type="nucleotide sequence ID" value="NZ_JAGINU010000001.1"/>
</dbReference>
<reference evidence="2 3" key="1">
    <citation type="submission" date="2021-03" db="EMBL/GenBank/DDBJ databases">
        <title>Sequencing the genomes of 1000 actinobacteria strains.</title>
        <authorList>
            <person name="Klenk H.-P."/>
        </authorList>
    </citation>
    <scope>NUCLEOTIDE SEQUENCE [LARGE SCALE GENOMIC DNA]</scope>
    <source>
        <strain evidence="2 3">DSM 45256</strain>
    </source>
</reference>
<dbReference type="EMBL" id="JAGINU010000001">
    <property type="protein sequence ID" value="MBP2365256.1"/>
    <property type="molecule type" value="Genomic_DNA"/>
</dbReference>
<gene>
    <name evidence="2" type="ORF">JOF36_000952</name>
</gene>
<organism evidence="2 3">
    <name type="scientific">Pseudonocardia parietis</name>
    <dbReference type="NCBI Taxonomy" id="570936"/>
    <lineage>
        <taxon>Bacteria</taxon>
        <taxon>Bacillati</taxon>
        <taxon>Actinomycetota</taxon>
        <taxon>Actinomycetes</taxon>
        <taxon>Pseudonocardiales</taxon>
        <taxon>Pseudonocardiaceae</taxon>
        <taxon>Pseudonocardia</taxon>
    </lineage>
</organism>
<name>A0ABS4VMU5_9PSEU</name>
<feature type="transmembrane region" description="Helical" evidence="1">
    <location>
        <begin position="12"/>
        <end position="33"/>
    </location>
</feature>
<evidence type="ECO:0000313" key="3">
    <source>
        <dbReference type="Proteomes" id="UP001519295"/>
    </source>
</evidence>
<feature type="transmembrane region" description="Helical" evidence="1">
    <location>
        <begin position="87"/>
        <end position="107"/>
    </location>
</feature>
<keyword evidence="1" id="KW-0472">Membrane</keyword>
<keyword evidence="1" id="KW-0812">Transmembrane</keyword>
<proteinExistence type="predicted"/>
<accession>A0ABS4VMU5</accession>
<keyword evidence="3" id="KW-1185">Reference proteome</keyword>
<evidence type="ECO:0000313" key="2">
    <source>
        <dbReference type="EMBL" id="MBP2365256.1"/>
    </source>
</evidence>
<sequence length="144" mass="14641">MIAALLGAVLDGVVVTGSGLLGGIYLAFSVAVLPGLRRRPPGEATATMREVNRAILNPVFGLLFGGTALACAALLVTAVLARDPLRIAGALAGLAGFVVTPSVNIPINTAVDRGGEWGPLARRWTVANHVRAATSALTVVLLIP</sequence>
<comment type="caution">
    <text evidence="2">The sequence shown here is derived from an EMBL/GenBank/DDBJ whole genome shotgun (WGS) entry which is preliminary data.</text>
</comment>
<protein>
    <submittedName>
        <fullName evidence="2">Membrane protein</fullName>
    </submittedName>
</protein>
<dbReference type="Proteomes" id="UP001519295">
    <property type="component" value="Unassembled WGS sequence"/>
</dbReference>